<accession>A0A0V1KJ52</accession>
<gene>
    <name evidence="1" type="ORF">T02_652</name>
</gene>
<evidence type="ECO:0000313" key="1">
    <source>
        <dbReference type="EMBL" id="KRZ47268.1"/>
    </source>
</evidence>
<organism evidence="1 2">
    <name type="scientific">Trichinella nativa</name>
    <dbReference type="NCBI Taxonomy" id="6335"/>
    <lineage>
        <taxon>Eukaryota</taxon>
        <taxon>Metazoa</taxon>
        <taxon>Ecdysozoa</taxon>
        <taxon>Nematoda</taxon>
        <taxon>Enoplea</taxon>
        <taxon>Dorylaimia</taxon>
        <taxon>Trichinellida</taxon>
        <taxon>Trichinellidae</taxon>
        <taxon>Trichinella</taxon>
    </lineage>
</organism>
<name>A0A0V1KJ52_9BILA</name>
<dbReference type="EMBL" id="JYDW01001050">
    <property type="protein sequence ID" value="KRZ47268.1"/>
    <property type="molecule type" value="Genomic_DNA"/>
</dbReference>
<dbReference type="Proteomes" id="UP000054721">
    <property type="component" value="Unassembled WGS sequence"/>
</dbReference>
<dbReference type="AlphaFoldDB" id="A0A0V1KJ52"/>
<sequence>MGIKEVLFMTWMVKTIFLIASPACSEVARALIERSFTQ</sequence>
<protein>
    <submittedName>
        <fullName evidence="1">Uncharacterized protein</fullName>
    </submittedName>
</protein>
<evidence type="ECO:0000313" key="2">
    <source>
        <dbReference type="Proteomes" id="UP000054721"/>
    </source>
</evidence>
<reference evidence="1 2" key="1">
    <citation type="submission" date="2015-05" db="EMBL/GenBank/DDBJ databases">
        <title>Evolution of Trichinella species and genotypes.</title>
        <authorList>
            <person name="Korhonen P.K."/>
            <person name="Edoardo P."/>
            <person name="Giuseppe L.R."/>
            <person name="Gasser R.B."/>
        </authorList>
    </citation>
    <scope>NUCLEOTIDE SEQUENCE [LARGE SCALE GENOMIC DNA]</scope>
    <source>
        <strain evidence="1">ISS10</strain>
    </source>
</reference>
<keyword evidence="2" id="KW-1185">Reference proteome</keyword>
<comment type="caution">
    <text evidence="1">The sequence shown here is derived from an EMBL/GenBank/DDBJ whole genome shotgun (WGS) entry which is preliminary data.</text>
</comment>
<proteinExistence type="predicted"/>